<comment type="subcellular location">
    <subcellularLocation>
        <location evidence="1">Membrane</location>
        <topology evidence="1">Multi-pass membrane protein</topology>
    </subcellularLocation>
</comment>
<evidence type="ECO:0000256" key="3">
    <source>
        <dbReference type="ARBA" id="ARBA00022692"/>
    </source>
</evidence>
<evidence type="ECO:0000313" key="10">
    <source>
        <dbReference type="WBParaSite" id="maker-unitig_39136-snap-gene-0.2-mRNA-1"/>
    </source>
</evidence>
<evidence type="ECO:0000313" key="9">
    <source>
        <dbReference type="Proteomes" id="UP000095280"/>
    </source>
</evidence>
<dbReference type="WBParaSite" id="maker-unitig_39136-snap-gene-0.2-mRNA-1">
    <property type="protein sequence ID" value="maker-unitig_39136-snap-gene-0.2-mRNA-1"/>
    <property type="gene ID" value="maker-unitig_39136-snap-gene-0.2"/>
</dbReference>
<dbReference type="InterPro" id="IPR058533">
    <property type="entry name" value="Cation_efflux_TM"/>
</dbReference>
<dbReference type="SUPFAM" id="SSF161111">
    <property type="entry name" value="Cation efflux protein transmembrane domain-like"/>
    <property type="match status" value="1"/>
</dbReference>
<keyword evidence="7" id="KW-0732">Signal</keyword>
<name>A0A1I8FKW6_9PLAT</name>
<feature type="chain" id="PRO_5009318743" evidence="7">
    <location>
        <begin position="26"/>
        <end position="232"/>
    </location>
</feature>
<dbReference type="Pfam" id="PF01545">
    <property type="entry name" value="Cation_efflux"/>
    <property type="match status" value="1"/>
</dbReference>
<dbReference type="InterPro" id="IPR027469">
    <property type="entry name" value="Cation_efflux_TMD_sf"/>
</dbReference>
<dbReference type="AlphaFoldDB" id="A0A1I8FKW6"/>
<proteinExistence type="inferred from homology"/>
<dbReference type="GO" id="GO:0016020">
    <property type="term" value="C:membrane"/>
    <property type="evidence" value="ECO:0007669"/>
    <property type="project" value="UniProtKB-SubCell"/>
</dbReference>
<evidence type="ECO:0000256" key="5">
    <source>
        <dbReference type="ARBA" id="ARBA00022989"/>
    </source>
</evidence>
<dbReference type="GO" id="GO:0010312">
    <property type="term" value="P:detoxification of zinc ion"/>
    <property type="evidence" value="ECO:0007669"/>
    <property type="project" value="TreeGrafter"/>
</dbReference>
<dbReference type="Gene3D" id="1.20.1510.10">
    <property type="entry name" value="Cation efflux protein transmembrane domain"/>
    <property type="match status" value="1"/>
</dbReference>
<protein>
    <submittedName>
        <fullName evidence="10">Ig-like domain-containing protein</fullName>
    </submittedName>
</protein>
<sequence>PTLSPCLSDVLALTVALGAVRMARSARTGATPMGFQRAEISGTLVNTGDAGHLLLITIIMEAIHKLFELEPVTQPTVDYWAAEDQRSTTARRSGCCLPSRRRAVQLAAVSRRGRQILLPRLTRGVQTAGAAENGVWPRAAAACACQRRWSAGGEPNGHGLAVLTAGPSAADELTPRFCTSLGDTLALKCIIDGIIRIHDLHVWQLQSDCYIGTVHIRCRDLLAGPAFQLPVP</sequence>
<dbReference type="PANTHER" id="PTHR45820">
    <property type="entry name" value="FI23527P1"/>
    <property type="match status" value="1"/>
</dbReference>
<dbReference type="GO" id="GO:0005385">
    <property type="term" value="F:zinc ion transmembrane transporter activity"/>
    <property type="evidence" value="ECO:0007669"/>
    <property type="project" value="TreeGrafter"/>
</dbReference>
<dbReference type="PANTHER" id="PTHR45820:SF4">
    <property type="entry name" value="ZINC TRANSPORTER 63C, ISOFORM F"/>
    <property type="match status" value="1"/>
</dbReference>
<evidence type="ECO:0000256" key="7">
    <source>
        <dbReference type="SAM" id="SignalP"/>
    </source>
</evidence>
<comment type="similarity">
    <text evidence="2">Belongs to the cation diffusion facilitator (CDF) transporter (TC 2.A.4) family. SLC30A subfamily.</text>
</comment>
<feature type="domain" description="Cation efflux protein transmembrane" evidence="8">
    <location>
        <begin position="7"/>
        <end position="71"/>
    </location>
</feature>
<dbReference type="GO" id="GO:0006882">
    <property type="term" value="P:intracellular zinc ion homeostasis"/>
    <property type="evidence" value="ECO:0007669"/>
    <property type="project" value="TreeGrafter"/>
</dbReference>
<evidence type="ECO:0000256" key="6">
    <source>
        <dbReference type="ARBA" id="ARBA00023136"/>
    </source>
</evidence>
<feature type="signal peptide" evidence="7">
    <location>
        <begin position="1"/>
        <end position="25"/>
    </location>
</feature>
<accession>A0A1I8FKW6</accession>
<evidence type="ECO:0000256" key="1">
    <source>
        <dbReference type="ARBA" id="ARBA00004141"/>
    </source>
</evidence>
<evidence type="ECO:0000256" key="4">
    <source>
        <dbReference type="ARBA" id="ARBA00022833"/>
    </source>
</evidence>
<evidence type="ECO:0000259" key="8">
    <source>
        <dbReference type="Pfam" id="PF01545"/>
    </source>
</evidence>
<evidence type="ECO:0000256" key="2">
    <source>
        <dbReference type="ARBA" id="ARBA00008873"/>
    </source>
</evidence>
<dbReference type="Proteomes" id="UP000095280">
    <property type="component" value="Unplaced"/>
</dbReference>
<keyword evidence="6" id="KW-0472">Membrane</keyword>
<keyword evidence="3" id="KW-0812">Transmembrane</keyword>
<keyword evidence="4" id="KW-0862">Zinc</keyword>
<reference evidence="10" key="1">
    <citation type="submission" date="2016-11" db="UniProtKB">
        <authorList>
            <consortium name="WormBaseParasite"/>
        </authorList>
    </citation>
    <scope>IDENTIFICATION</scope>
</reference>
<keyword evidence="5" id="KW-1133">Transmembrane helix</keyword>
<organism evidence="9 10">
    <name type="scientific">Macrostomum lignano</name>
    <dbReference type="NCBI Taxonomy" id="282301"/>
    <lineage>
        <taxon>Eukaryota</taxon>
        <taxon>Metazoa</taxon>
        <taxon>Spiralia</taxon>
        <taxon>Lophotrochozoa</taxon>
        <taxon>Platyhelminthes</taxon>
        <taxon>Rhabditophora</taxon>
        <taxon>Macrostomorpha</taxon>
        <taxon>Macrostomida</taxon>
        <taxon>Macrostomidae</taxon>
        <taxon>Macrostomum</taxon>
    </lineage>
</organism>
<keyword evidence="9" id="KW-1185">Reference proteome</keyword>